<reference evidence="1" key="1">
    <citation type="journal article" date="2014" name="Int. J. Syst. Evol. Microbiol.">
        <title>Complete genome sequence of Corynebacterium casei LMG S-19264T (=DSM 44701T), isolated from a smear-ripened cheese.</title>
        <authorList>
            <consortium name="US DOE Joint Genome Institute (JGI-PGF)"/>
            <person name="Walter F."/>
            <person name="Albersmeier A."/>
            <person name="Kalinowski J."/>
            <person name="Ruckert C."/>
        </authorList>
    </citation>
    <scope>NUCLEOTIDE SEQUENCE</scope>
    <source>
        <strain evidence="1">CGMCC 1.15763</strain>
    </source>
</reference>
<organism evidence="1 2">
    <name type="scientific">Polaribacter pacificus</name>
    <dbReference type="NCBI Taxonomy" id="1775173"/>
    <lineage>
        <taxon>Bacteria</taxon>
        <taxon>Pseudomonadati</taxon>
        <taxon>Bacteroidota</taxon>
        <taxon>Flavobacteriia</taxon>
        <taxon>Flavobacteriales</taxon>
        <taxon>Flavobacteriaceae</taxon>
    </lineage>
</organism>
<gene>
    <name evidence="1" type="ORF">GCM10011416_02990</name>
</gene>
<evidence type="ECO:0000313" key="2">
    <source>
        <dbReference type="Proteomes" id="UP000633278"/>
    </source>
</evidence>
<dbReference type="EMBL" id="BMJW01000001">
    <property type="protein sequence ID" value="GGG89863.1"/>
    <property type="molecule type" value="Genomic_DNA"/>
</dbReference>
<reference evidence="1" key="2">
    <citation type="submission" date="2020-09" db="EMBL/GenBank/DDBJ databases">
        <authorList>
            <person name="Sun Q."/>
            <person name="Zhou Y."/>
        </authorList>
    </citation>
    <scope>NUCLEOTIDE SEQUENCE</scope>
    <source>
        <strain evidence="1">CGMCC 1.15763</strain>
    </source>
</reference>
<dbReference type="Proteomes" id="UP000633278">
    <property type="component" value="Unassembled WGS sequence"/>
</dbReference>
<dbReference type="AlphaFoldDB" id="A0A917HUQ4"/>
<comment type="caution">
    <text evidence="1">The sequence shown here is derived from an EMBL/GenBank/DDBJ whole genome shotgun (WGS) entry which is preliminary data.</text>
</comment>
<accession>A0A917HUQ4</accession>
<keyword evidence="2" id="KW-1185">Reference proteome</keyword>
<name>A0A917HUQ4_9FLAO</name>
<evidence type="ECO:0000313" key="1">
    <source>
        <dbReference type="EMBL" id="GGG89863.1"/>
    </source>
</evidence>
<proteinExistence type="predicted"/>
<protein>
    <submittedName>
        <fullName evidence="1">Uncharacterized protein</fullName>
    </submittedName>
</protein>
<sequence length="166" mass="19093">MVSCVKDLDFDQSKGFEFKPMYTATLMYFDLNQTAFVFQNTEVLEVSDTLAFSLLNNKTMQNQLEKVEILFKVENQFNRDFKIELDFLDNQDKVVQQIDPIEVPGNATNYEQRFTINIANSPEFLTSTKLKVSIQLKPSSDGSILDITDQKVLSFKSGADFYLKIQ</sequence>